<dbReference type="InterPro" id="IPR010982">
    <property type="entry name" value="Lambda_DNA-bd_dom_sf"/>
</dbReference>
<evidence type="ECO:0000313" key="6">
    <source>
        <dbReference type="Proteomes" id="UP000188181"/>
    </source>
</evidence>
<dbReference type="InterPro" id="IPR046335">
    <property type="entry name" value="LacI/GalR-like_sensor"/>
</dbReference>
<dbReference type="InterPro" id="IPR028082">
    <property type="entry name" value="Peripla_BP_I"/>
</dbReference>
<dbReference type="Gene3D" id="1.10.260.40">
    <property type="entry name" value="lambda repressor-like DNA-binding domains"/>
    <property type="match status" value="1"/>
</dbReference>
<keyword evidence="6" id="KW-1185">Reference proteome</keyword>
<dbReference type="SMART" id="SM00354">
    <property type="entry name" value="HTH_LACI"/>
    <property type="match status" value="1"/>
</dbReference>
<accession>A0A1Q2MEP7</accession>
<gene>
    <name evidence="5" type="primary">cytR_1</name>
    <name evidence="5" type="ORF">SMSP2_01072</name>
</gene>
<dbReference type="EMBL" id="CP019646">
    <property type="protein sequence ID" value="AQQ70712.1"/>
    <property type="molecule type" value="Genomic_DNA"/>
</dbReference>
<dbReference type="PANTHER" id="PTHR30146">
    <property type="entry name" value="LACI-RELATED TRANSCRIPTIONAL REPRESSOR"/>
    <property type="match status" value="1"/>
</dbReference>
<dbReference type="CDD" id="cd06267">
    <property type="entry name" value="PBP1_LacI_sugar_binding-like"/>
    <property type="match status" value="1"/>
</dbReference>
<dbReference type="Proteomes" id="UP000188181">
    <property type="component" value="Chromosome"/>
</dbReference>
<dbReference type="KEGG" id="pbas:SMSP2_01072"/>
<keyword evidence="1" id="KW-0805">Transcription regulation</keyword>
<evidence type="ECO:0000256" key="3">
    <source>
        <dbReference type="ARBA" id="ARBA00023163"/>
    </source>
</evidence>
<evidence type="ECO:0000259" key="4">
    <source>
        <dbReference type="PROSITE" id="PS50932"/>
    </source>
</evidence>
<evidence type="ECO:0000256" key="2">
    <source>
        <dbReference type="ARBA" id="ARBA00023125"/>
    </source>
</evidence>
<sequence>MAKKKTQSTGIAAIAEQLNVSKATVSLVMNGRAKKAGVADATAERVIKLAKELNYHPNRWARQLCRQRSNVVCVLFSDLRNDWAQDIMEGAGPVLSGSDYLPLIGTHNYEYEFEKKEIEQAISRKDDGILCQPVPGHKELYLDILKNQVPFVFVGDSLEQFPEANSVVWNCKPAARKAVEYLIDKGRRRIGFVGNKVMTASHISRYQTYTEVLGRAGLAKNEDYLFIADGLVCPKFNIEKIEAMFSNKKNAPDAFFALNDSLAYPLISALSNIGIKVPDDVAVIGMCDLPLSGDHGAGLTTIREPLQEIGRRSAEIILQLIENPQSGPYHELIDGGELVVRRTV</sequence>
<dbReference type="GO" id="GO:0000976">
    <property type="term" value="F:transcription cis-regulatory region binding"/>
    <property type="evidence" value="ECO:0007669"/>
    <property type="project" value="TreeGrafter"/>
</dbReference>
<dbReference type="PANTHER" id="PTHR30146:SF154">
    <property type="entry name" value="TRANSCRIPTION REGULATOR, MEMBER OF GALR FAMILY"/>
    <property type="match status" value="1"/>
</dbReference>
<protein>
    <submittedName>
        <fullName evidence="5">HTH-type transcriptional repressor CytR</fullName>
    </submittedName>
</protein>
<dbReference type="InterPro" id="IPR000843">
    <property type="entry name" value="HTH_LacI"/>
</dbReference>
<dbReference type="Pfam" id="PF00356">
    <property type="entry name" value="LacI"/>
    <property type="match status" value="1"/>
</dbReference>
<dbReference type="STRING" id="1851148.SMSP2_01072"/>
<evidence type="ECO:0000256" key="1">
    <source>
        <dbReference type="ARBA" id="ARBA00023015"/>
    </source>
</evidence>
<organism evidence="5 6">
    <name type="scientific">Limihaloglobus sulfuriphilus</name>
    <dbReference type="NCBI Taxonomy" id="1851148"/>
    <lineage>
        <taxon>Bacteria</taxon>
        <taxon>Pseudomonadati</taxon>
        <taxon>Planctomycetota</taxon>
        <taxon>Phycisphaerae</taxon>
        <taxon>Sedimentisphaerales</taxon>
        <taxon>Sedimentisphaeraceae</taxon>
        <taxon>Limihaloglobus</taxon>
    </lineage>
</organism>
<dbReference type="SUPFAM" id="SSF47413">
    <property type="entry name" value="lambda repressor-like DNA-binding domains"/>
    <property type="match status" value="1"/>
</dbReference>
<dbReference type="AlphaFoldDB" id="A0A1Q2MEP7"/>
<dbReference type="GO" id="GO:0003700">
    <property type="term" value="F:DNA-binding transcription factor activity"/>
    <property type="evidence" value="ECO:0007669"/>
    <property type="project" value="TreeGrafter"/>
</dbReference>
<keyword evidence="3" id="KW-0804">Transcription</keyword>
<evidence type="ECO:0000313" key="5">
    <source>
        <dbReference type="EMBL" id="AQQ70712.1"/>
    </source>
</evidence>
<dbReference type="OrthoDB" id="1639518at2"/>
<dbReference type="SUPFAM" id="SSF53822">
    <property type="entry name" value="Periplasmic binding protein-like I"/>
    <property type="match status" value="1"/>
</dbReference>
<dbReference type="CDD" id="cd01392">
    <property type="entry name" value="HTH_LacI"/>
    <property type="match status" value="1"/>
</dbReference>
<dbReference type="Pfam" id="PF13377">
    <property type="entry name" value="Peripla_BP_3"/>
    <property type="match status" value="1"/>
</dbReference>
<dbReference type="PROSITE" id="PS50932">
    <property type="entry name" value="HTH_LACI_2"/>
    <property type="match status" value="1"/>
</dbReference>
<keyword evidence="2" id="KW-0238">DNA-binding</keyword>
<dbReference type="RefSeq" id="WP_146682953.1">
    <property type="nucleotide sequence ID" value="NZ_CP019646.1"/>
</dbReference>
<proteinExistence type="predicted"/>
<dbReference type="Gene3D" id="3.40.50.2300">
    <property type="match status" value="2"/>
</dbReference>
<name>A0A1Q2MEP7_9BACT</name>
<feature type="domain" description="HTH lacI-type" evidence="4">
    <location>
        <begin position="9"/>
        <end position="66"/>
    </location>
</feature>
<reference evidence="6" key="1">
    <citation type="submission" date="2017-02" db="EMBL/GenBank/DDBJ databases">
        <title>Comparative genomics and description of representatives of a novel lineage of planctomycetes thriving in anoxic sediments.</title>
        <authorList>
            <person name="Spring S."/>
            <person name="Bunk B."/>
            <person name="Sproer C."/>
        </authorList>
    </citation>
    <scope>NUCLEOTIDE SEQUENCE [LARGE SCALE GENOMIC DNA]</scope>
    <source>
        <strain evidence="6">SM-Chi-D1</strain>
    </source>
</reference>